<dbReference type="PANTHER" id="PTHR43566:SF1">
    <property type="entry name" value="AAA+ ATPASE DOMAIN-CONTAINING PROTEIN"/>
    <property type="match status" value="1"/>
</dbReference>
<dbReference type="Pfam" id="PF13173">
    <property type="entry name" value="AAA_14"/>
    <property type="match status" value="1"/>
</dbReference>
<dbReference type="Proteomes" id="UP000183868">
    <property type="component" value="Chromosome"/>
</dbReference>
<dbReference type="SUPFAM" id="SSF52540">
    <property type="entry name" value="P-loop containing nucleoside triphosphate hydrolases"/>
    <property type="match status" value="1"/>
</dbReference>
<evidence type="ECO:0000313" key="3">
    <source>
        <dbReference type="EMBL" id="APF20448.1"/>
    </source>
</evidence>
<protein>
    <submittedName>
        <fullName evidence="4">Putative ATPase</fullName>
    </submittedName>
</protein>
<evidence type="ECO:0000313" key="5">
    <source>
        <dbReference type="Proteomes" id="UP000004671"/>
    </source>
</evidence>
<dbReference type="InterPro" id="IPR027417">
    <property type="entry name" value="P-loop_NTPase"/>
</dbReference>
<evidence type="ECO:0000313" key="4">
    <source>
        <dbReference type="EMBL" id="EHO41028.1"/>
    </source>
</evidence>
<dbReference type="HOGENOM" id="CLU_041527_3_1_0"/>
<dbReference type="OrthoDB" id="9771844at2"/>
<dbReference type="Proteomes" id="UP000004671">
    <property type="component" value="Chromosome"/>
</dbReference>
<dbReference type="PaxDb" id="880073-Calab_1405"/>
<dbReference type="eggNOG" id="COG1373">
    <property type="taxonomic scope" value="Bacteria"/>
</dbReference>
<evidence type="ECO:0000259" key="2">
    <source>
        <dbReference type="Pfam" id="PF13635"/>
    </source>
</evidence>
<proteinExistence type="predicted"/>
<evidence type="ECO:0000313" key="6">
    <source>
        <dbReference type="Proteomes" id="UP000183868"/>
    </source>
</evidence>
<feature type="domain" description="AAA" evidence="1">
    <location>
        <begin position="18"/>
        <end position="132"/>
    </location>
</feature>
<dbReference type="RefSeq" id="WP_006928110.1">
    <property type="nucleotide sequence ID" value="NZ_CM001402.1"/>
</dbReference>
<dbReference type="InterPro" id="IPR041682">
    <property type="entry name" value="AAA_14"/>
</dbReference>
<dbReference type="EMBL" id="CM001402">
    <property type="protein sequence ID" value="EHO41028.1"/>
    <property type="molecule type" value="Genomic_DNA"/>
</dbReference>
<dbReference type="InterPro" id="IPR025420">
    <property type="entry name" value="DUF4143"/>
</dbReference>
<dbReference type="EMBL" id="CP018099">
    <property type="protein sequence ID" value="APF20448.1"/>
    <property type="molecule type" value="Genomic_DNA"/>
</dbReference>
<dbReference type="PANTHER" id="PTHR43566">
    <property type="entry name" value="CONSERVED PROTEIN"/>
    <property type="match status" value="1"/>
</dbReference>
<accession>H1XP36</accession>
<dbReference type="STRING" id="880073.Cabys_3702"/>
<sequence>MVKRPFWLNKIYRAWQKRSFVWLSGVRRVGKTTLSKMIDDALYLNCDLPSTQRLLEDPEFFFKNQSSAQKIIFDEIHRLSDPSQLLKIAADEFPHLKILATGSSTLEATKKFRDSLTGRKISIHLKPVLWSECTRDFKINNLDYRLLRGGLPEWLIDASLSAEFFSEWIDSFYARDIQELFGVRQRLGFLTFFKLLLRQSGGLADFTQLAKLCGLSRPTVMAHLEILQIAHAIYLLKPFHGGGRKELTQRPKIYGFDTGFVAFMKGWDTIRPDDRGYLWEHLVLDTLSSVFIEPVLYWRDKAGHEIDFVIKFRDDSVNTYECKINPDEFKPNNLKIFRRIYPKGENFLISPVVSKPFRRKMDNLIINFVSPDYFTEENIIS</sequence>
<dbReference type="Pfam" id="PF13635">
    <property type="entry name" value="DUF4143"/>
    <property type="match status" value="1"/>
</dbReference>
<dbReference type="InParanoid" id="H1XP36"/>
<dbReference type="AlphaFoldDB" id="H1XP36"/>
<name>H1XP36_CALAY</name>
<keyword evidence="5" id="KW-1185">Reference proteome</keyword>
<organism evidence="4 5">
    <name type="scientific">Caldithrix abyssi DSM 13497</name>
    <dbReference type="NCBI Taxonomy" id="880073"/>
    <lineage>
        <taxon>Bacteria</taxon>
        <taxon>Pseudomonadati</taxon>
        <taxon>Calditrichota</taxon>
        <taxon>Calditrichia</taxon>
        <taxon>Calditrichales</taxon>
        <taxon>Calditrichaceae</taxon>
        <taxon>Caldithrix</taxon>
    </lineage>
</organism>
<feature type="domain" description="DUF4143" evidence="2">
    <location>
        <begin position="175"/>
        <end position="324"/>
    </location>
</feature>
<reference evidence="4 5" key="1">
    <citation type="submission" date="2011-09" db="EMBL/GenBank/DDBJ databases">
        <title>The permanent draft genome of Caldithrix abyssi DSM 13497.</title>
        <authorList>
            <consortium name="US DOE Joint Genome Institute (JGI-PGF)"/>
            <person name="Lucas S."/>
            <person name="Han J."/>
            <person name="Lapidus A."/>
            <person name="Bruce D."/>
            <person name="Goodwin L."/>
            <person name="Pitluck S."/>
            <person name="Peters L."/>
            <person name="Kyrpides N."/>
            <person name="Mavromatis K."/>
            <person name="Ivanova N."/>
            <person name="Mikhailova N."/>
            <person name="Chertkov O."/>
            <person name="Detter J.C."/>
            <person name="Tapia R."/>
            <person name="Han C."/>
            <person name="Land M."/>
            <person name="Hauser L."/>
            <person name="Markowitz V."/>
            <person name="Cheng J.-F."/>
            <person name="Hugenholtz P."/>
            <person name="Woyke T."/>
            <person name="Wu D."/>
            <person name="Spring S."/>
            <person name="Brambilla E."/>
            <person name="Klenk H.-P."/>
            <person name="Eisen J.A."/>
        </authorList>
    </citation>
    <scope>NUCLEOTIDE SEQUENCE [LARGE SCALE GENOMIC DNA]</scope>
    <source>
        <strain evidence="4 5">DSM 13497</strain>
    </source>
</reference>
<evidence type="ECO:0000259" key="1">
    <source>
        <dbReference type="Pfam" id="PF13173"/>
    </source>
</evidence>
<reference evidence="3 6" key="2">
    <citation type="submission" date="2016-11" db="EMBL/GenBank/DDBJ databases">
        <title>Genomic analysis of Caldithrix abyssi and proposal of a novel bacterial phylum Caldithrichaeota.</title>
        <authorList>
            <person name="Kublanov I."/>
            <person name="Sigalova O."/>
            <person name="Gavrilov S."/>
            <person name="Lebedinsky A."/>
            <person name="Ivanova N."/>
            <person name="Daum C."/>
            <person name="Reddy T."/>
            <person name="Klenk H.P."/>
            <person name="Goker M."/>
            <person name="Reva O."/>
            <person name="Miroshnichenko M."/>
            <person name="Kyprides N."/>
            <person name="Woyke T."/>
            <person name="Gelfand M."/>
        </authorList>
    </citation>
    <scope>NUCLEOTIDE SEQUENCE [LARGE SCALE GENOMIC DNA]</scope>
    <source>
        <strain evidence="3 6">LF13</strain>
    </source>
</reference>
<dbReference type="KEGG" id="caby:Cabys_3702"/>
<gene>
    <name evidence="3" type="ORF">Cabys_3702</name>
    <name evidence="4" type="ORF">Calab_1405</name>
</gene>